<dbReference type="InterPro" id="IPR010065">
    <property type="entry name" value="AA_ABC_transptr_permease_3TM"/>
</dbReference>
<evidence type="ECO:0000313" key="11">
    <source>
        <dbReference type="Proteomes" id="UP000218979"/>
    </source>
</evidence>
<dbReference type="CDD" id="cd06261">
    <property type="entry name" value="TM_PBP2"/>
    <property type="match status" value="1"/>
</dbReference>
<keyword evidence="5" id="KW-0029">Amino-acid transport</keyword>
<dbReference type="PANTHER" id="PTHR30614">
    <property type="entry name" value="MEMBRANE COMPONENT OF AMINO ACID ABC TRANSPORTER"/>
    <property type="match status" value="1"/>
</dbReference>
<feature type="transmembrane region" description="Helical" evidence="8">
    <location>
        <begin position="60"/>
        <end position="81"/>
    </location>
</feature>
<keyword evidence="4 8" id="KW-0812">Transmembrane</keyword>
<dbReference type="InterPro" id="IPR000515">
    <property type="entry name" value="MetI-like"/>
</dbReference>
<evidence type="ECO:0000256" key="8">
    <source>
        <dbReference type="RuleBase" id="RU363032"/>
    </source>
</evidence>
<dbReference type="SUPFAM" id="SSF161098">
    <property type="entry name" value="MetI-like"/>
    <property type="match status" value="1"/>
</dbReference>
<dbReference type="NCBIfam" id="TIGR01726">
    <property type="entry name" value="HEQRo_perm_3TM"/>
    <property type="match status" value="1"/>
</dbReference>
<comment type="similarity">
    <text evidence="8">Belongs to the binding-protein-dependent transport system permease family.</text>
</comment>
<evidence type="ECO:0000256" key="7">
    <source>
        <dbReference type="ARBA" id="ARBA00023136"/>
    </source>
</evidence>
<protein>
    <submittedName>
        <fullName evidence="10">Amino acid ABC transporter permease</fullName>
    </submittedName>
</protein>
<evidence type="ECO:0000256" key="4">
    <source>
        <dbReference type="ARBA" id="ARBA00022692"/>
    </source>
</evidence>
<dbReference type="PROSITE" id="PS50928">
    <property type="entry name" value="ABC_TM1"/>
    <property type="match status" value="1"/>
</dbReference>
<evidence type="ECO:0000256" key="5">
    <source>
        <dbReference type="ARBA" id="ARBA00022970"/>
    </source>
</evidence>
<dbReference type="EMBL" id="JXJT01000013">
    <property type="protein sequence ID" value="PCS02745.1"/>
    <property type="molecule type" value="Genomic_DNA"/>
</dbReference>
<keyword evidence="7 8" id="KW-0472">Membrane</keyword>
<dbReference type="Proteomes" id="UP000218979">
    <property type="component" value="Unassembled WGS sequence"/>
</dbReference>
<dbReference type="InterPro" id="IPR043429">
    <property type="entry name" value="ArtM/GltK/GlnP/TcyL/YhdX-like"/>
</dbReference>
<name>A0ABX4I6C7_9LACT</name>
<evidence type="ECO:0000256" key="2">
    <source>
        <dbReference type="ARBA" id="ARBA00022448"/>
    </source>
</evidence>
<dbReference type="Pfam" id="PF00528">
    <property type="entry name" value="BPD_transp_1"/>
    <property type="match status" value="1"/>
</dbReference>
<keyword evidence="11" id="KW-1185">Reference proteome</keyword>
<sequence length="220" mass="24818">MNILQNGENMSYITEILPQLLDGLKLTVLVFILTLILSIPLGMVLAFLLRIPIVKWFVNLYVWIMRGTPLLVQLIIIFYALPMVGPTLPRFPAALLAFTLNYAAYFAEIFRGGIKAVPNGQLEAAKVLKLSKWQTIRYIQMPQVVKIVLPSVFNEIITLVKDSSLIYVVGLGDLLRAGKIAMSRDVSLVPIMMAALIYLIFIGILTILSKKIEQRFDYYK</sequence>
<accession>A0ABX4I6C7</accession>
<reference evidence="10 11" key="1">
    <citation type="submission" date="2014-12" db="EMBL/GenBank/DDBJ databases">
        <title>Draft genome sequences of 10 type strains of Lactococcus.</title>
        <authorList>
            <person name="Sun Z."/>
            <person name="Zhong Z."/>
            <person name="Liu W."/>
            <person name="Zhang W."/>
            <person name="Zhang H."/>
        </authorList>
    </citation>
    <scope>NUCLEOTIDE SEQUENCE [LARGE SCALE GENOMIC DNA]</scope>
    <source>
        <strain evidence="10 11">DSM 22330</strain>
    </source>
</reference>
<dbReference type="PANTHER" id="PTHR30614:SF0">
    <property type="entry name" value="L-CYSTINE TRANSPORT SYSTEM PERMEASE PROTEIN TCYL"/>
    <property type="match status" value="1"/>
</dbReference>
<organism evidence="10 11">
    <name type="scientific">Pseudolactococcus chungangensis CAU 28 = DSM 22330</name>
    <dbReference type="NCBI Taxonomy" id="1122154"/>
    <lineage>
        <taxon>Bacteria</taxon>
        <taxon>Bacillati</taxon>
        <taxon>Bacillota</taxon>
        <taxon>Bacilli</taxon>
        <taxon>Lactobacillales</taxon>
        <taxon>Streptococcaceae</taxon>
        <taxon>Pseudolactococcus</taxon>
    </lineage>
</organism>
<keyword evidence="6 8" id="KW-1133">Transmembrane helix</keyword>
<dbReference type="InterPro" id="IPR035906">
    <property type="entry name" value="MetI-like_sf"/>
</dbReference>
<evidence type="ECO:0000259" key="9">
    <source>
        <dbReference type="PROSITE" id="PS50928"/>
    </source>
</evidence>
<evidence type="ECO:0000313" key="10">
    <source>
        <dbReference type="EMBL" id="PCS02745.1"/>
    </source>
</evidence>
<keyword evidence="2 8" id="KW-0813">Transport</keyword>
<comment type="caution">
    <text evidence="10">The sequence shown here is derived from an EMBL/GenBank/DDBJ whole genome shotgun (WGS) entry which is preliminary data.</text>
</comment>
<feature type="transmembrane region" description="Helical" evidence="8">
    <location>
        <begin position="186"/>
        <end position="208"/>
    </location>
</feature>
<proteinExistence type="inferred from homology"/>
<gene>
    <name evidence="10" type="ORF">RR45_GL000454</name>
</gene>
<feature type="transmembrane region" description="Helical" evidence="8">
    <location>
        <begin position="26"/>
        <end position="48"/>
    </location>
</feature>
<evidence type="ECO:0000256" key="3">
    <source>
        <dbReference type="ARBA" id="ARBA00022475"/>
    </source>
</evidence>
<comment type="subcellular location">
    <subcellularLocation>
        <location evidence="1 8">Cell membrane</location>
        <topology evidence="1 8">Multi-pass membrane protein</topology>
    </subcellularLocation>
</comment>
<keyword evidence="3" id="KW-1003">Cell membrane</keyword>
<dbReference type="Gene3D" id="1.10.3720.10">
    <property type="entry name" value="MetI-like"/>
    <property type="match status" value="1"/>
</dbReference>
<evidence type="ECO:0000256" key="6">
    <source>
        <dbReference type="ARBA" id="ARBA00022989"/>
    </source>
</evidence>
<evidence type="ECO:0000256" key="1">
    <source>
        <dbReference type="ARBA" id="ARBA00004651"/>
    </source>
</evidence>
<feature type="domain" description="ABC transmembrane type-1" evidence="9">
    <location>
        <begin position="24"/>
        <end position="209"/>
    </location>
</feature>
<feature type="transmembrane region" description="Helical" evidence="8">
    <location>
        <begin position="87"/>
        <end position="107"/>
    </location>
</feature>